<feature type="transmembrane region" description="Helical" evidence="1">
    <location>
        <begin position="59"/>
        <end position="82"/>
    </location>
</feature>
<name>A0A1V2LRR7_PICKU</name>
<evidence type="ECO:0000313" key="6">
    <source>
        <dbReference type="Proteomes" id="UP000249293"/>
    </source>
</evidence>
<dbReference type="AlphaFoldDB" id="A0A1V2LRR7"/>
<keyword evidence="1" id="KW-0812">Transmembrane</keyword>
<dbReference type="Pfam" id="PF04892">
    <property type="entry name" value="VanZ"/>
    <property type="match status" value="1"/>
</dbReference>
<dbReference type="EMBL" id="MQVM01000004">
    <property type="protein sequence ID" value="ONH76263.1"/>
    <property type="molecule type" value="Genomic_DNA"/>
</dbReference>
<evidence type="ECO:0000256" key="1">
    <source>
        <dbReference type="SAM" id="Phobius"/>
    </source>
</evidence>
<accession>A0A1V2LRR7</accession>
<dbReference type="PANTHER" id="PTHR28008">
    <property type="entry name" value="DOMAIN PROTEIN, PUTATIVE (AFU_ORTHOLOGUE AFUA_3G10980)-RELATED"/>
    <property type="match status" value="1"/>
</dbReference>
<dbReference type="PANTHER" id="PTHR28008:SF1">
    <property type="entry name" value="DOMAIN PROTEIN, PUTATIVE (AFU_ORTHOLOGUE AFUA_3G10980)-RELATED"/>
    <property type="match status" value="1"/>
</dbReference>
<reference evidence="3 6" key="3">
    <citation type="submission" date="2018-06" db="EMBL/GenBank/DDBJ databases">
        <title>Population genomics shows no distinction between pathogenic Candida krusei and environmental Pichia kudriavzevii: One species, four names.</title>
        <authorList>
            <person name="Douglass A.P."/>
            <person name="Offei B."/>
            <person name="Braun-Galleani S."/>
            <person name="Coughlan A.Y."/>
            <person name="Martos A."/>
            <person name="Ortiz-Merino R.A."/>
            <person name="Byrne K.P."/>
            <person name="Wolfe K.H."/>
        </authorList>
    </citation>
    <scope>NUCLEOTIDE SEQUENCE [LARGE SCALE GENOMIC DNA]</scope>
    <source>
        <strain evidence="3 6">CBS573</strain>
    </source>
</reference>
<dbReference type="OrthoDB" id="63581at2759"/>
<protein>
    <recommendedName>
        <fullName evidence="2">VanZ-like domain-containing protein</fullName>
    </recommendedName>
</protein>
<dbReference type="NCBIfam" id="NF037970">
    <property type="entry name" value="vanZ_1"/>
    <property type="match status" value="1"/>
</dbReference>
<reference evidence="5" key="1">
    <citation type="journal article" date="2017" name="Genome Announc.">
        <title>Genome sequences of Cyberlindnera fabianii 65, Pichia kudriavzevii 129, and Saccharomyces cerevisiae 131 isolated from fermented masau fruits in Zimbabwe.</title>
        <authorList>
            <person name="van Rijswijck I.M.H."/>
            <person name="Derks M.F.L."/>
            <person name="Abee T."/>
            <person name="de Ridder D."/>
            <person name="Smid E.J."/>
        </authorList>
    </citation>
    <scope>NUCLEOTIDE SEQUENCE [LARGE SCALE GENOMIC DNA]</scope>
    <source>
        <strain evidence="5">129</strain>
    </source>
</reference>
<keyword evidence="1" id="KW-0472">Membrane</keyword>
<feature type="transmembrane region" description="Helical" evidence="1">
    <location>
        <begin position="35"/>
        <end position="52"/>
    </location>
</feature>
<keyword evidence="6" id="KW-1185">Reference proteome</keyword>
<feature type="domain" description="VanZ-like" evidence="2">
    <location>
        <begin position="33"/>
        <end position="109"/>
    </location>
</feature>
<keyword evidence="1" id="KW-1133">Transmembrane helix</keyword>
<reference evidence="4" key="2">
    <citation type="submission" date="2017-01" db="EMBL/GenBank/DDBJ databases">
        <authorList>
            <person name="Mah S.A."/>
            <person name="Swanson W.J."/>
            <person name="Moy G.W."/>
            <person name="Vacquier V.D."/>
        </authorList>
    </citation>
    <scope>NUCLEOTIDE SEQUENCE [LARGE SCALE GENOMIC DNA]</scope>
    <source>
        <strain evidence="4">129</strain>
    </source>
</reference>
<evidence type="ECO:0000313" key="3">
    <source>
        <dbReference type="EMBL" id="AWU77116.1"/>
    </source>
</evidence>
<evidence type="ECO:0000259" key="2">
    <source>
        <dbReference type="Pfam" id="PF04892"/>
    </source>
</evidence>
<dbReference type="Proteomes" id="UP000249293">
    <property type="component" value="Chromosome 3"/>
</dbReference>
<proteinExistence type="predicted"/>
<dbReference type="InterPro" id="IPR006976">
    <property type="entry name" value="VanZ-like"/>
</dbReference>
<organism evidence="4 5">
    <name type="scientific">Pichia kudriavzevii</name>
    <name type="common">Yeast</name>
    <name type="synonym">Issatchenkia orientalis</name>
    <dbReference type="NCBI Taxonomy" id="4909"/>
    <lineage>
        <taxon>Eukaryota</taxon>
        <taxon>Fungi</taxon>
        <taxon>Dikarya</taxon>
        <taxon>Ascomycota</taxon>
        <taxon>Saccharomycotina</taxon>
        <taxon>Pichiomycetes</taxon>
        <taxon>Pichiales</taxon>
        <taxon>Pichiaceae</taxon>
        <taxon>Pichia</taxon>
    </lineage>
</organism>
<sequence>MQFQVRVLVLTIFALACVGALYLGLADLSLPHDKVIHFSTFFILSTLFYWLFKTRYRYFASISTFIICTICGSVGSEFLQHWVSPYRTFDKHDIIANLCGSFAAIIVSELYRYFLHIDEQNTYYESVPLNDIIV</sequence>
<feature type="transmembrane region" description="Helical" evidence="1">
    <location>
        <begin position="7"/>
        <end position="23"/>
    </location>
</feature>
<gene>
    <name evidence="4" type="ORF">BOH78_1167</name>
    <name evidence="3" type="ORF">C5L36_0C10220</name>
</gene>
<evidence type="ECO:0000313" key="5">
    <source>
        <dbReference type="Proteomes" id="UP000189274"/>
    </source>
</evidence>
<dbReference type="EMBL" id="CP028775">
    <property type="protein sequence ID" value="AWU77116.1"/>
    <property type="molecule type" value="Genomic_DNA"/>
</dbReference>
<dbReference type="Proteomes" id="UP000189274">
    <property type="component" value="Unassembled WGS sequence"/>
</dbReference>
<feature type="transmembrane region" description="Helical" evidence="1">
    <location>
        <begin position="94"/>
        <end position="114"/>
    </location>
</feature>
<dbReference type="VEuPathDB" id="FungiDB:C5L36_0C10220"/>
<evidence type="ECO:0000313" key="4">
    <source>
        <dbReference type="EMBL" id="ONH76263.1"/>
    </source>
</evidence>
<dbReference type="PROSITE" id="PS51257">
    <property type="entry name" value="PROKAR_LIPOPROTEIN"/>
    <property type="match status" value="1"/>
</dbReference>